<accession>A0A9D3ZX21</accession>
<comment type="caution">
    <text evidence="4">The sequence shown here is derived from an EMBL/GenBank/DDBJ whole genome shotgun (WGS) entry which is preliminary data.</text>
</comment>
<dbReference type="Proteomes" id="UP000828251">
    <property type="component" value="Unassembled WGS sequence"/>
</dbReference>
<dbReference type="SUPFAM" id="SSF47027">
    <property type="entry name" value="Acyl-CoA binding protein"/>
    <property type="match status" value="1"/>
</dbReference>
<dbReference type="InterPro" id="IPR000582">
    <property type="entry name" value="Acyl-CoA-binding_protein"/>
</dbReference>
<reference evidence="4 5" key="1">
    <citation type="journal article" date="2021" name="Plant Biotechnol. J.">
        <title>Multi-omics assisted identification of the key and species-specific regulatory components of drought-tolerant mechanisms in Gossypium stocksii.</title>
        <authorList>
            <person name="Yu D."/>
            <person name="Ke L."/>
            <person name="Zhang D."/>
            <person name="Wu Y."/>
            <person name="Sun Y."/>
            <person name="Mei J."/>
            <person name="Sun J."/>
            <person name="Sun Y."/>
        </authorList>
    </citation>
    <scope>NUCLEOTIDE SEQUENCE [LARGE SCALE GENOMIC DNA]</scope>
    <source>
        <strain evidence="5">cv. E1</strain>
        <tissue evidence="4">Leaf</tissue>
    </source>
</reference>
<evidence type="ECO:0000313" key="4">
    <source>
        <dbReference type="EMBL" id="KAH1073007.1"/>
    </source>
</evidence>
<organism evidence="4 5">
    <name type="scientific">Gossypium stocksii</name>
    <dbReference type="NCBI Taxonomy" id="47602"/>
    <lineage>
        <taxon>Eukaryota</taxon>
        <taxon>Viridiplantae</taxon>
        <taxon>Streptophyta</taxon>
        <taxon>Embryophyta</taxon>
        <taxon>Tracheophyta</taxon>
        <taxon>Spermatophyta</taxon>
        <taxon>Magnoliopsida</taxon>
        <taxon>eudicotyledons</taxon>
        <taxon>Gunneridae</taxon>
        <taxon>Pentapetalae</taxon>
        <taxon>rosids</taxon>
        <taxon>malvids</taxon>
        <taxon>Malvales</taxon>
        <taxon>Malvaceae</taxon>
        <taxon>Malvoideae</taxon>
        <taxon>Gossypium</taxon>
    </lineage>
</organism>
<dbReference type="PROSITE" id="PS51228">
    <property type="entry name" value="ACB_2"/>
    <property type="match status" value="1"/>
</dbReference>
<evidence type="ECO:0000313" key="5">
    <source>
        <dbReference type="Proteomes" id="UP000828251"/>
    </source>
</evidence>
<dbReference type="Pfam" id="PF00887">
    <property type="entry name" value="ACBP"/>
    <property type="match status" value="1"/>
</dbReference>
<dbReference type="AlphaFoldDB" id="A0A9D3ZX21"/>
<dbReference type="EMBL" id="JAIQCV010000008">
    <property type="protein sequence ID" value="KAH1073007.1"/>
    <property type="molecule type" value="Genomic_DNA"/>
</dbReference>
<dbReference type="PANTHER" id="PTHR23310:SF105">
    <property type="entry name" value="ACYL-COA-BINDING DOMAIN-CONTAINING PROTEIN 5"/>
    <property type="match status" value="1"/>
</dbReference>
<keyword evidence="5" id="KW-1185">Reference proteome</keyword>
<evidence type="ECO:0000256" key="2">
    <source>
        <dbReference type="ARBA" id="ARBA00023121"/>
    </source>
</evidence>
<sequence length="302" mass="33863">MESFLEFLFTISFSFVISFLLAKLLSFSSIIDQHLEIVWRLYAEVKTESEKHEVEEVDALCESVEEIGTHEESSNGSEELFRETEGTVEGISSPEENFVSEITEIELAKEDEEGIEDFVCDKKNGGGCLLEGSSSSSSDDDDDWEGIERTELEKDFGAAVSFLVQKSNADQELKLGNDLKMQLYGLHKIATQGPCHEPQPMPFKLSARAKWNAWKKLGNMSPEAAMELYITLVSRSIPGWMQPDICGDGKQDYVDAKTSSKPPLDVKTMAVNQAIDVDYRTSNELMTNIQNIDWMKPAVYTP</sequence>
<feature type="domain" description="ACB" evidence="3">
    <location>
        <begin position="152"/>
        <end position="242"/>
    </location>
</feature>
<evidence type="ECO:0000256" key="1">
    <source>
        <dbReference type="ARBA" id="ARBA00005567"/>
    </source>
</evidence>
<evidence type="ECO:0000259" key="3">
    <source>
        <dbReference type="PROSITE" id="PS51228"/>
    </source>
</evidence>
<dbReference type="OrthoDB" id="71307at2759"/>
<keyword evidence="2" id="KW-0446">Lipid-binding</keyword>
<dbReference type="GO" id="GO:0000062">
    <property type="term" value="F:fatty-acyl-CoA binding"/>
    <property type="evidence" value="ECO:0007669"/>
    <property type="project" value="InterPro"/>
</dbReference>
<dbReference type="InterPro" id="IPR035984">
    <property type="entry name" value="Acyl-CoA-binding_sf"/>
</dbReference>
<dbReference type="PANTHER" id="PTHR23310">
    <property type="entry name" value="ACYL-COA-BINDING PROTEIN, ACBP"/>
    <property type="match status" value="1"/>
</dbReference>
<protein>
    <recommendedName>
        <fullName evidence="3">ACB domain-containing protein</fullName>
    </recommendedName>
</protein>
<name>A0A9D3ZX21_9ROSI</name>
<gene>
    <name evidence="4" type="ORF">J1N35_025335</name>
</gene>
<dbReference type="GO" id="GO:0006631">
    <property type="term" value="P:fatty acid metabolic process"/>
    <property type="evidence" value="ECO:0007669"/>
    <property type="project" value="TreeGrafter"/>
</dbReference>
<proteinExistence type="inferred from homology"/>
<dbReference type="Gene3D" id="1.20.80.10">
    <property type="match status" value="1"/>
</dbReference>
<dbReference type="InterPro" id="IPR014352">
    <property type="entry name" value="FERM/acyl-CoA-bd_prot_sf"/>
</dbReference>
<comment type="similarity">
    <text evidence="1">Belongs to the ACBP family.</text>
</comment>